<dbReference type="EMBL" id="VIIS01001447">
    <property type="protein sequence ID" value="KAF0298066.1"/>
    <property type="molecule type" value="Genomic_DNA"/>
</dbReference>
<evidence type="ECO:0000256" key="6">
    <source>
        <dbReference type="ARBA" id="ARBA00024695"/>
    </source>
</evidence>
<evidence type="ECO:0000256" key="2">
    <source>
        <dbReference type="ARBA" id="ARBA00007466"/>
    </source>
</evidence>
<feature type="region of interest" description="Disordered" evidence="7">
    <location>
        <begin position="227"/>
        <end position="256"/>
    </location>
</feature>
<protein>
    <submittedName>
        <fullName evidence="8">Nucleolar protein 14</fullName>
    </submittedName>
</protein>
<dbReference type="Proteomes" id="UP000440578">
    <property type="component" value="Unassembled WGS sequence"/>
</dbReference>
<dbReference type="Pfam" id="PF04147">
    <property type="entry name" value="Nop14"/>
    <property type="match status" value="2"/>
</dbReference>
<dbReference type="AlphaFoldDB" id="A0A6A4VTC0"/>
<evidence type="ECO:0000256" key="1">
    <source>
        <dbReference type="ARBA" id="ARBA00004604"/>
    </source>
</evidence>
<keyword evidence="3" id="KW-0690">Ribosome biogenesis</keyword>
<comment type="caution">
    <text evidence="8">The sequence shown here is derived from an EMBL/GenBank/DDBJ whole genome shotgun (WGS) entry which is preliminary data.</text>
</comment>
<evidence type="ECO:0000256" key="4">
    <source>
        <dbReference type="ARBA" id="ARBA00022552"/>
    </source>
</evidence>
<evidence type="ECO:0000256" key="7">
    <source>
        <dbReference type="SAM" id="MobiDB-lite"/>
    </source>
</evidence>
<evidence type="ECO:0000256" key="5">
    <source>
        <dbReference type="ARBA" id="ARBA00023242"/>
    </source>
</evidence>
<accession>A0A6A4VTC0</accession>
<dbReference type="GO" id="GO:0032040">
    <property type="term" value="C:small-subunit processome"/>
    <property type="evidence" value="ECO:0007669"/>
    <property type="project" value="InterPro"/>
</dbReference>
<feature type="compositionally biased region" description="Acidic residues" evidence="7">
    <location>
        <begin position="374"/>
        <end position="383"/>
    </location>
</feature>
<keyword evidence="9" id="KW-1185">Reference proteome</keyword>
<dbReference type="PANTHER" id="PTHR23183:SF0">
    <property type="entry name" value="NUCLEOLAR PROTEIN 14"/>
    <property type="match status" value="1"/>
</dbReference>
<keyword evidence="5" id="KW-0539">Nucleus</keyword>
<dbReference type="InterPro" id="IPR007276">
    <property type="entry name" value="Nop14"/>
</dbReference>
<name>A0A6A4VTC0_AMPAM</name>
<proteinExistence type="inferred from homology"/>
<comment type="function">
    <text evidence="6">Involved in nucleolar processing of pre-18S ribosomal RNA. Has a role in the nuclear export of 40S pre-ribosomal subunit to the cytoplasm.</text>
</comment>
<feature type="region of interest" description="Disordered" evidence="7">
    <location>
        <begin position="296"/>
        <end position="326"/>
    </location>
</feature>
<feature type="region of interest" description="Disordered" evidence="7">
    <location>
        <begin position="349"/>
        <end position="394"/>
    </location>
</feature>
<reference evidence="8 9" key="1">
    <citation type="submission" date="2019-07" db="EMBL/GenBank/DDBJ databases">
        <title>Draft genome assembly of a fouling barnacle, Amphibalanus amphitrite (Darwin, 1854): The first reference genome for Thecostraca.</title>
        <authorList>
            <person name="Kim W."/>
        </authorList>
    </citation>
    <scope>NUCLEOTIDE SEQUENCE [LARGE SCALE GENOMIC DNA]</scope>
    <source>
        <strain evidence="8">SNU_AA5</strain>
        <tissue evidence="8">Soma without cirri and trophi</tissue>
    </source>
</reference>
<feature type="region of interest" description="Disordered" evidence="7">
    <location>
        <begin position="739"/>
        <end position="761"/>
    </location>
</feature>
<comment type="subcellular location">
    <subcellularLocation>
        <location evidence="1">Nucleus</location>
        <location evidence="1">Nucleolus</location>
    </subcellularLocation>
</comment>
<evidence type="ECO:0000313" key="9">
    <source>
        <dbReference type="Proteomes" id="UP000440578"/>
    </source>
</evidence>
<dbReference type="GO" id="GO:0030692">
    <property type="term" value="C:Noc4p-Nop14p complex"/>
    <property type="evidence" value="ECO:0007669"/>
    <property type="project" value="TreeGrafter"/>
</dbReference>
<feature type="region of interest" description="Disordered" evidence="7">
    <location>
        <begin position="1"/>
        <end position="23"/>
    </location>
</feature>
<gene>
    <name evidence="8" type="primary">NOP14_1</name>
    <name evidence="8" type="ORF">FJT64_004563</name>
</gene>
<comment type="similarity">
    <text evidence="2">Belongs to the NOP14 family.</text>
</comment>
<evidence type="ECO:0000313" key="8">
    <source>
        <dbReference type="EMBL" id="KAF0298066.1"/>
    </source>
</evidence>
<feature type="compositionally biased region" description="Basic residues" evidence="7">
    <location>
        <begin position="358"/>
        <end position="367"/>
    </location>
</feature>
<keyword evidence="4" id="KW-0698">rRNA processing</keyword>
<evidence type="ECO:0000256" key="3">
    <source>
        <dbReference type="ARBA" id="ARBA00022517"/>
    </source>
</evidence>
<dbReference type="PANTHER" id="PTHR23183">
    <property type="entry name" value="NOP14"/>
    <property type="match status" value="1"/>
</dbReference>
<dbReference type="GO" id="GO:0030490">
    <property type="term" value="P:maturation of SSU-rRNA"/>
    <property type="evidence" value="ECO:0007669"/>
    <property type="project" value="TreeGrafter"/>
</dbReference>
<feature type="compositionally biased region" description="Basic and acidic residues" evidence="7">
    <location>
        <begin position="750"/>
        <end position="761"/>
    </location>
</feature>
<feature type="compositionally biased region" description="Basic and acidic residues" evidence="7">
    <location>
        <begin position="296"/>
        <end position="310"/>
    </location>
</feature>
<feature type="compositionally biased region" description="Low complexity" evidence="7">
    <location>
        <begin position="238"/>
        <end position="255"/>
    </location>
</feature>
<sequence length="822" mass="92189">MAKAKKPVKRAAGQAEKVTSIKTKDGRLNPFEIHFNKQKHSVLGQHLPGERGKPGISKAKALKKRKLTLLRELKTRTKSNEFVDRRIGEKTKGMSAEDRLAARFAAERKKQNKQTLFNLEDNTELTHMGQTLSEIEKYEDPRSDDEGDDALGAEFVKSAHFGGGLLSKGGSEPAQSRKEWIDKMIAESKLRKYEARKALEETLEMTDQLDGGFMEVMKIFTEAKVIRPTRREERERQSSPVPASGESAASAPAPSEDYDQLVRLLTFEPRVGASDRTKTDEEVRREEAARLRQLEEARQQRMRADTEEGGARPAVHRSADDLDDGFVLDSRPQQRLELVGDQLLVTSQAADEPLTNRQAKKRQQKLQKQREAAEEAEGEEGEATSDRPPSVKLPGFKKFSATLRAKLPLDQSRHVADLVTSLAPNLSPANRAQLVTLYEMLLRYLGQCCHRSAGSGNTGEAGCGAVALRALDALVPVVYDLTQQLGDAAHRCWVSWLRDCHAAYRRRRRRLFPRLETLLLLRVCGQLFPSSDRRHPVTMPAMLLLCQLLTECPVRCRRELTAGLFCVSLLAEFTSLSGRLVPETIAFLQGVLYSAVPTERQPALAGHVLLPHQPQGPSAALLHLETNCSESPCDPALSVSSVQSDAPLTDSDRLSCLHVAASLAGQLAERHSALPAAAELFGPLRQLMAAVDVRRYPAILRNKWTACLKTLSAISAEKTTLEKNKKRPKPLRLYEPAIEENFDGRRRRPGSHEKKEHDKLVHKYKRQMRSTIREVRRDNAFVARQKLADIKSRDDERKRKLQALMSSLADQEGDFKRMKRQK</sequence>
<dbReference type="OrthoDB" id="441771at2759"/>
<organism evidence="8 9">
    <name type="scientific">Amphibalanus amphitrite</name>
    <name type="common">Striped barnacle</name>
    <name type="synonym">Balanus amphitrite</name>
    <dbReference type="NCBI Taxonomy" id="1232801"/>
    <lineage>
        <taxon>Eukaryota</taxon>
        <taxon>Metazoa</taxon>
        <taxon>Ecdysozoa</taxon>
        <taxon>Arthropoda</taxon>
        <taxon>Crustacea</taxon>
        <taxon>Multicrustacea</taxon>
        <taxon>Cirripedia</taxon>
        <taxon>Thoracica</taxon>
        <taxon>Thoracicalcarea</taxon>
        <taxon>Balanomorpha</taxon>
        <taxon>Balanoidea</taxon>
        <taxon>Balanidae</taxon>
        <taxon>Amphibalaninae</taxon>
        <taxon>Amphibalanus</taxon>
    </lineage>
</organism>